<evidence type="ECO:0000313" key="1">
    <source>
        <dbReference type="EMBL" id="RMZ58680.1"/>
    </source>
</evidence>
<dbReference type="Proteomes" id="UP000267524">
    <property type="component" value="Unassembled WGS sequence"/>
</dbReference>
<dbReference type="AlphaFoldDB" id="A0A3M7L9M2"/>
<sequence>MIKKFLYITIFLSCSSMVFCQYRETIDSLFATKNYLSEIKNTINIQEDVNKVQKIQRLIRAGSEKEERFKFFLKKIVNDHKEYQDMTQSFHWILQSLVLYKSDLTTNLSESEKNSEKMYMNRHIPPLINQIYFYTKKFQEKSETHKN</sequence>
<evidence type="ECO:0000313" key="2">
    <source>
        <dbReference type="Proteomes" id="UP000267524"/>
    </source>
</evidence>
<dbReference type="EMBL" id="QWIV01000014">
    <property type="protein sequence ID" value="RMZ58680.1"/>
    <property type="molecule type" value="Genomic_DNA"/>
</dbReference>
<dbReference type="RefSeq" id="WP_122547828.1">
    <property type="nucleotide sequence ID" value="NZ_QWIV01000014.1"/>
</dbReference>
<reference evidence="1 2" key="1">
    <citation type="submission" date="2018-08" db="EMBL/GenBank/DDBJ databases">
        <title>Chryseobacterium nematophagum: a novel matrix digesting pathogen of nematodes.</title>
        <authorList>
            <person name="Page A."/>
            <person name="Roberts M."/>
            <person name="Felix M.-A."/>
            <person name="Weir W."/>
        </authorList>
    </citation>
    <scope>NUCLEOTIDE SEQUENCE [LARGE SCALE GENOMIC DNA]</scope>
    <source>
        <strain evidence="1 2">JUb275</strain>
    </source>
</reference>
<gene>
    <name evidence="1" type="ORF">D1632_13885</name>
</gene>
<protein>
    <submittedName>
        <fullName evidence="1">Uncharacterized protein</fullName>
    </submittedName>
</protein>
<keyword evidence="2" id="KW-1185">Reference proteome</keyword>
<organism evidence="1 2">
    <name type="scientific">Chryseobacterium nematophagum</name>
    <dbReference type="NCBI Taxonomy" id="2305228"/>
    <lineage>
        <taxon>Bacteria</taxon>
        <taxon>Pseudomonadati</taxon>
        <taxon>Bacteroidota</taxon>
        <taxon>Flavobacteriia</taxon>
        <taxon>Flavobacteriales</taxon>
        <taxon>Weeksellaceae</taxon>
        <taxon>Chryseobacterium group</taxon>
        <taxon>Chryseobacterium</taxon>
    </lineage>
</organism>
<name>A0A3M7L9M2_9FLAO</name>
<comment type="caution">
    <text evidence="1">The sequence shown here is derived from an EMBL/GenBank/DDBJ whole genome shotgun (WGS) entry which is preliminary data.</text>
</comment>
<accession>A0A3M7L9M2</accession>
<proteinExistence type="predicted"/>